<dbReference type="AlphaFoldDB" id="A0A7N2N5E5"/>
<sequence length="131" mass="14298">MEVKDSNSGSYAWKSILKGNVELKKGALLRVGNGNDVLKNGALLRVGNGSSFKLSDNWLPIPNHSKSLSLGATQFLEFSASCLINQSTNLWNSYLVDSLFPPQEASTIKAYWFLSLDVTQLDPPQIISSPP</sequence>
<protein>
    <submittedName>
        <fullName evidence="1">Uncharacterized protein</fullName>
    </submittedName>
</protein>
<reference evidence="1" key="2">
    <citation type="submission" date="2021-01" db="UniProtKB">
        <authorList>
            <consortium name="EnsemblPlants"/>
        </authorList>
    </citation>
    <scope>IDENTIFICATION</scope>
</reference>
<dbReference type="EMBL" id="LRBV02000012">
    <property type="status" value="NOT_ANNOTATED_CDS"/>
    <property type="molecule type" value="Genomic_DNA"/>
</dbReference>
<dbReference type="Proteomes" id="UP000594261">
    <property type="component" value="Chromosome 12"/>
</dbReference>
<name>A0A7N2N5E5_QUELO</name>
<accession>A0A7N2N5E5</accession>
<keyword evidence="2" id="KW-1185">Reference proteome</keyword>
<reference evidence="1 2" key="1">
    <citation type="journal article" date="2016" name="G3 (Bethesda)">
        <title>First Draft Assembly and Annotation of the Genome of a California Endemic Oak Quercus lobata Nee (Fagaceae).</title>
        <authorList>
            <person name="Sork V.L."/>
            <person name="Fitz-Gibbon S.T."/>
            <person name="Puiu D."/>
            <person name="Crepeau M."/>
            <person name="Gugger P.F."/>
            <person name="Sherman R."/>
            <person name="Stevens K."/>
            <person name="Langley C.H."/>
            <person name="Pellegrini M."/>
            <person name="Salzberg S.L."/>
        </authorList>
    </citation>
    <scope>NUCLEOTIDE SEQUENCE [LARGE SCALE GENOMIC DNA]</scope>
    <source>
        <strain evidence="1 2">cv. SW786</strain>
    </source>
</reference>
<proteinExistence type="predicted"/>
<organism evidence="1 2">
    <name type="scientific">Quercus lobata</name>
    <name type="common">Valley oak</name>
    <dbReference type="NCBI Taxonomy" id="97700"/>
    <lineage>
        <taxon>Eukaryota</taxon>
        <taxon>Viridiplantae</taxon>
        <taxon>Streptophyta</taxon>
        <taxon>Embryophyta</taxon>
        <taxon>Tracheophyta</taxon>
        <taxon>Spermatophyta</taxon>
        <taxon>Magnoliopsida</taxon>
        <taxon>eudicotyledons</taxon>
        <taxon>Gunneridae</taxon>
        <taxon>Pentapetalae</taxon>
        <taxon>rosids</taxon>
        <taxon>fabids</taxon>
        <taxon>Fagales</taxon>
        <taxon>Fagaceae</taxon>
        <taxon>Quercus</taxon>
    </lineage>
</organism>
<evidence type="ECO:0000313" key="1">
    <source>
        <dbReference type="EnsemblPlants" id="QL12p032590:mrna"/>
    </source>
</evidence>
<dbReference type="EnsemblPlants" id="QL12p032590:mrna">
    <property type="protein sequence ID" value="QL12p032590:mrna"/>
    <property type="gene ID" value="QL12p032590"/>
</dbReference>
<dbReference type="InParanoid" id="A0A7N2N5E5"/>
<evidence type="ECO:0000313" key="2">
    <source>
        <dbReference type="Proteomes" id="UP000594261"/>
    </source>
</evidence>
<dbReference type="Gramene" id="QL12p032590:mrna">
    <property type="protein sequence ID" value="QL12p032590:mrna"/>
    <property type="gene ID" value="QL12p032590"/>
</dbReference>